<feature type="non-terminal residue" evidence="1">
    <location>
        <position position="1"/>
    </location>
</feature>
<sequence>LIDSGCMGSSIDSGFMQAKGFNFQPLPCPIPVYNADETLNQGGMVMHHVMLCMTIRHHSEWITFGVTDLGKGKLFLGHEWLKNHNPSINWQMGSAKFDQCPKYSQQSYQIYEPEEERKTPKWSSGSLTELWKMAREFFLSTFTITKP</sequence>
<dbReference type="EMBL" id="KN825230">
    <property type="protein sequence ID" value="KIK92920.1"/>
    <property type="molecule type" value="Genomic_DNA"/>
</dbReference>
<dbReference type="InterPro" id="IPR021109">
    <property type="entry name" value="Peptidase_aspartic_dom_sf"/>
</dbReference>
<accession>A0A0D0E5W4</accession>
<dbReference type="HOGENOM" id="CLU_000384_32_1_1"/>
<proteinExistence type="predicted"/>
<keyword evidence="2" id="KW-1185">Reference proteome</keyword>
<evidence type="ECO:0000313" key="1">
    <source>
        <dbReference type="EMBL" id="KIK92920.1"/>
    </source>
</evidence>
<gene>
    <name evidence="1" type="ORF">PAXRUDRAFT_146241</name>
</gene>
<evidence type="ECO:0000313" key="2">
    <source>
        <dbReference type="Proteomes" id="UP000054538"/>
    </source>
</evidence>
<name>A0A0D0E5W4_9AGAM</name>
<dbReference type="InParanoid" id="A0A0D0E5W4"/>
<dbReference type="Proteomes" id="UP000054538">
    <property type="component" value="Unassembled WGS sequence"/>
</dbReference>
<protein>
    <submittedName>
        <fullName evidence="1">Uncharacterized protein</fullName>
    </submittedName>
</protein>
<reference evidence="2" key="2">
    <citation type="submission" date="2015-01" db="EMBL/GenBank/DDBJ databases">
        <title>Evolutionary Origins and Diversification of the Mycorrhizal Mutualists.</title>
        <authorList>
            <consortium name="DOE Joint Genome Institute"/>
            <consortium name="Mycorrhizal Genomics Consortium"/>
            <person name="Kohler A."/>
            <person name="Kuo A."/>
            <person name="Nagy L.G."/>
            <person name="Floudas D."/>
            <person name="Copeland A."/>
            <person name="Barry K.W."/>
            <person name="Cichocki N."/>
            <person name="Veneault-Fourrey C."/>
            <person name="LaButti K."/>
            <person name="Lindquist E.A."/>
            <person name="Lipzen A."/>
            <person name="Lundell T."/>
            <person name="Morin E."/>
            <person name="Murat C."/>
            <person name="Riley R."/>
            <person name="Ohm R."/>
            <person name="Sun H."/>
            <person name="Tunlid A."/>
            <person name="Henrissat B."/>
            <person name="Grigoriev I.V."/>
            <person name="Hibbett D.S."/>
            <person name="Martin F."/>
        </authorList>
    </citation>
    <scope>NUCLEOTIDE SEQUENCE [LARGE SCALE GENOMIC DNA]</scope>
    <source>
        <strain evidence="2">Ve08.2h10</strain>
    </source>
</reference>
<reference evidence="1 2" key="1">
    <citation type="submission" date="2014-04" db="EMBL/GenBank/DDBJ databases">
        <authorList>
            <consortium name="DOE Joint Genome Institute"/>
            <person name="Kuo A."/>
            <person name="Kohler A."/>
            <person name="Jargeat P."/>
            <person name="Nagy L.G."/>
            <person name="Floudas D."/>
            <person name="Copeland A."/>
            <person name="Barry K.W."/>
            <person name="Cichocki N."/>
            <person name="Veneault-Fourrey C."/>
            <person name="LaButti K."/>
            <person name="Lindquist E.A."/>
            <person name="Lipzen A."/>
            <person name="Lundell T."/>
            <person name="Morin E."/>
            <person name="Murat C."/>
            <person name="Sun H."/>
            <person name="Tunlid A."/>
            <person name="Henrissat B."/>
            <person name="Grigoriev I.V."/>
            <person name="Hibbett D.S."/>
            <person name="Martin F."/>
            <person name="Nordberg H.P."/>
            <person name="Cantor M.N."/>
            <person name="Hua S.X."/>
        </authorList>
    </citation>
    <scope>NUCLEOTIDE SEQUENCE [LARGE SCALE GENOMIC DNA]</scope>
    <source>
        <strain evidence="1 2">Ve08.2h10</strain>
    </source>
</reference>
<dbReference type="CDD" id="cd00303">
    <property type="entry name" value="retropepsin_like"/>
    <property type="match status" value="1"/>
</dbReference>
<dbReference type="OrthoDB" id="5599419at2759"/>
<dbReference type="AlphaFoldDB" id="A0A0D0E5W4"/>
<organism evidence="1 2">
    <name type="scientific">Paxillus rubicundulus Ve08.2h10</name>
    <dbReference type="NCBI Taxonomy" id="930991"/>
    <lineage>
        <taxon>Eukaryota</taxon>
        <taxon>Fungi</taxon>
        <taxon>Dikarya</taxon>
        <taxon>Basidiomycota</taxon>
        <taxon>Agaricomycotina</taxon>
        <taxon>Agaricomycetes</taxon>
        <taxon>Agaricomycetidae</taxon>
        <taxon>Boletales</taxon>
        <taxon>Paxilineae</taxon>
        <taxon>Paxillaceae</taxon>
        <taxon>Paxillus</taxon>
    </lineage>
</organism>
<dbReference type="Gene3D" id="2.40.70.10">
    <property type="entry name" value="Acid Proteases"/>
    <property type="match status" value="1"/>
</dbReference>